<dbReference type="InterPro" id="IPR013799">
    <property type="entry name" value="STAT_TF_prot_interaction"/>
</dbReference>
<dbReference type="GO" id="GO:0007165">
    <property type="term" value="P:signal transduction"/>
    <property type="evidence" value="ECO:0007669"/>
    <property type="project" value="InterPro"/>
</dbReference>
<evidence type="ECO:0000313" key="4">
    <source>
        <dbReference type="Proteomes" id="UP000653454"/>
    </source>
</evidence>
<comment type="caution">
    <text evidence="3">The sequence shown here is derived from an EMBL/GenBank/DDBJ whole genome shotgun (WGS) entry which is preliminary data.</text>
</comment>
<dbReference type="Proteomes" id="UP000653454">
    <property type="component" value="Unassembled WGS sequence"/>
</dbReference>
<proteinExistence type="predicted"/>
<dbReference type="AlphaFoldDB" id="A0A8S4G4T6"/>
<dbReference type="Gene3D" id="1.20.1050.20">
    <property type="entry name" value="STAT transcription factor, all-alpha domain"/>
    <property type="match status" value="1"/>
</dbReference>
<evidence type="ECO:0000259" key="2">
    <source>
        <dbReference type="SMART" id="SM00964"/>
    </source>
</evidence>
<organism evidence="3 4">
    <name type="scientific">Plutella xylostella</name>
    <name type="common">Diamondback moth</name>
    <name type="synonym">Plutella maculipennis</name>
    <dbReference type="NCBI Taxonomy" id="51655"/>
    <lineage>
        <taxon>Eukaryota</taxon>
        <taxon>Metazoa</taxon>
        <taxon>Ecdysozoa</taxon>
        <taxon>Arthropoda</taxon>
        <taxon>Hexapoda</taxon>
        <taxon>Insecta</taxon>
        <taxon>Pterygota</taxon>
        <taxon>Neoptera</taxon>
        <taxon>Endopterygota</taxon>
        <taxon>Lepidoptera</taxon>
        <taxon>Glossata</taxon>
        <taxon>Ditrysia</taxon>
        <taxon>Yponomeutoidea</taxon>
        <taxon>Plutellidae</taxon>
        <taxon>Plutella</taxon>
    </lineage>
</organism>
<keyword evidence="4" id="KW-1185">Reference proteome</keyword>
<dbReference type="SUPFAM" id="SSF47655">
    <property type="entry name" value="STAT"/>
    <property type="match status" value="1"/>
</dbReference>
<dbReference type="Gene3D" id="1.10.532.10">
    <property type="entry name" value="STAT transcription factor, N-terminal domain"/>
    <property type="match status" value="1"/>
</dbReference>
<evidence type="ECO:0000313" key="3">
    <source>
        <dbReference type="EMBL" id="CAG9136143.1"/>
    </source>
</evidence>
<gene>
    <name evidence="3" type="ORF">PLXY2_LOCUS14395</name>
</gene>
<dbReference type="GO" id="GO:0003700">
    <property type="term" value="F:DNA-binding transcription factor activity"/>
    <property type="evidence" value="ECO:0007669"/>
    <property type="project" value="InterPro"/>
</dbReference>
<name>A0A8S4G4T6_PLUXY</name>
<dbReference type="EMBL" id="CAJHNJ030000125">
    <property type="protein sequence ID" value="CAG9136143.1"/>
    <property type="molecule type" value="Genomic_DNA"/>
</dbReference>
<dbReference type="InterPro" id="IPR036535">
    <property type="entry name" value="STAT_N_sf"/>
</dbReference>
<feature type="domain" description="STAT transcription factor protein interaction" evidence="2">
    <location>
        <begin position="2"/>
        <end position="120"/>
    </location>
</feature>
<protein>
    <submittedName>
        <fullName evidence="3">(diamondback moth) hypothetical protein</fullName>
    </submittedName>
</protein>
<dbReference type="SMART" id="SM00964">
    <property type="entry name" value="STAT_int"/>
    <property type="match status" value="1"/>
</dbReference>
<dbReference type="Pfam" id="PF02865">
    <property type="entry name" value="STAT_int"/>
    <property type="match status" value="1"/>
</dbReference>
<dbReference type="InterPro" id="IPR001217">
    <property type="entry name" value="STAT"/>
</dbReference>
<keyword evidence="1" id="KW-0727">SH2 domain</keyword>
<evidence type="ECO:0000256" key="1">
    <source>
        <dbReference type="ARBA" id="ARBA00022999"/>
    </source>
</evidence>
<reference evidence="3" key="1">
    <citation type="submission" date="2020-11" db="EMBL/GenBank/DDBJ databases">
        <authorList>
            <person name="Whiteford S."/>
        </authorList>
    </citation>
    <scope>NUCLEOTIDE SEQUENCE</scope>
</reference>
<accession>A0A8S4G4T6</accession>
<dbReference type="InterPro" id="IPR015988">
    <property type="entry name" value="STAT_TF_CC"/>
</dbReference>
<dbReference type="SUPFAM" id="SSF48092">
    <property type="entry name" value="Transcription factor STAT-4 N-domain"/>
    <property type="match status" value="1"/>
</dbReference>
<dbReference type="PANTHER" id="PTHR11801">
    <property type="entry name" value="SIGNAL TRANSDUCER AND ACTIVATOR OF TRANSCRIPTION"/>
    <property type="match status" value="1"/>
</dbReference>
<sequence length="215" mass="24569">MTLWARAQQLPPEPLAKVQAIYGTHFPLEVRHCLAPWLEAKIWSEPDLAEQSMFVEELVREIQVQAAQMTAPELFVTRMKLADAAKMLQATYGHAPHDLFSYVKNCLLTEMELVKTSTDSLYGGPAERKYGELLHGLQEVRQRVALAHQDINTLQTSMETFSLQYHECNKQKSHLNFLPTAGRPINSDYREIEACLRLQVDQMEIKLNETVSCRA</sequence>